<comment type="cofactor">
    <cofactor evidence="12 13">
        <name>Zn(2+)</name>
        <dbReference type="ChEBI" id="CHEBI:29105"/>
    </cofactor>
    <text evidence="12 13">Binds 1 zinc ion per subunit.</text>
</comment>
<evidence type="ECO:0000256" key="10">
    <source>
        <dbReference type="ARBA" id="ARBA00023180"/>
    </source>
</evidence>
<dbReference type="InterPro" id="IPR024079">
    <property type="entry name" value="MetalloPept_cat_dom_sf"/>
</dbReference>
<evidence type="ECO:0000256" key="9">
    <source>
        <dbReference type="ARBA" id="ARBA00023157"/>
    </source>
</evidence>
<reference evidence="16 17" key="1">
    <citation type="submission" date="2023-03" db="EMBL/GenBank/DDBJ databases">
        <title>High-quality genome of Scylla paramamosain provides insights in environmental adaptation.</title>
        <authorList>
            <person name="Zhang L."/>
        </authorList>
    </citation>
    <scope>NUCLEOTIDE SEQUENCE [LARGE SCALE GENOMIC DNA]</scope>
    <source>
        <strain evidence="16">LZ_2023a</strain>
        <tissue evidence="16">Muscle</tissue>
    </source>
</reference>
<dbReference type="Pfam" id="PF01549">
    <property type="entry name" value="ShK"/>
    <property type="match status" value="3"/>
</dbReference>
<evidence type="ECO:0000256" key="6">
    <source>
        <dbReference type="ARBA" id="ARBA00022833"/>
    </source>
</evidence>
<feature type="binding site" evidence="12">
    <location>
        <position position="217"/>
    </location>
    <ligand>
        <name>Zn(2+)</name>
        <dbReference type="ChEBI" id="CHEBI:29105"/>
        <note>catalytic</note>
    </ligand>
</feature>
<dbReference type="AlphaFoldDB" id="A0AAW0SRA9"/>
<accession>A0AAW0SRA9</accession>
<evidence type="ECO:0000256" key="13">
    <source>
        <dbReference type="RuleBase" id="RU361183"/>
    </source>
</evidence>
<dbReference type="Pfam" id="PF01400">
    <property type="entry name" value="Astacin"/>
    <property type="match status" value="1"/>
</dbReference>
<proteinExistence type="predicted"/>
<dbReference type="GO" id="GO:0008270">
    <property type="term" value="F:zinc ion binding"/>
    <property type="evidence" value="ECO:0007669"/>
    <property type="project" value="UniProtKB-UniRule"/>
</dbReference>
<dbReference type="EMBL" id="JARAKH010000047">
    <property type="protein sequence ID" value="KAK8377516.1"/>
    <property type="molecule type" value="Genomic_DNA"/>
</dbReference>
<dbReference type="Gene3D" id="3.40.390.10">
    <property type="entry name" value="Collagenase (Catalytic Domain)"/>
    <property type="match status" value="1"/>
</dbReference>
<dbReference type="PROSITE" id="PS51670">
    <property type="entry name" value="SHKT"/>
    <property type="match status" value="3"/>
</dbReference>
<dbReference type="PROSITE" id="PS51864">
    <property type="entry name" value="ASTACIN"/>
    <property type="match status" value="1"/>
</dbReference>
<evidence type="ECO:0000256" key="5">
    <source>
        <dbReference type="ARBA" id="ARBA00022801"/>
    </source>
</evidence>
<dbReference type="InterPro" id="IPR003582">
    <property type="entry name" value="ShKT_dom"/>
</dbReference>
<feature type="binding site" evidence="12">
    <location>
        <position position="213"/>
    </location>
    <ligand>
        <name>Zn(2+)</name>
        <dbReference type="ChEBI" id="CHEBI:29105"/>
        <note>catalytic</note>
    </ligand>
</feature>
<evidence type="ECO:0000259" key="14">
    <source>
        <dbReference type="PROSITE" id="PS51670"/>
    </source>
</evidence>
<keyword evidence="9 11" id="KW-1015">Disulfide bond</keyword>
<evidence type="ECO:0000313" key="17">
    <source>
        <dbReference type="Proteomes" id="UP001487740"/>
    </source>
</evidence>
<feature type="disulfide bond" evidence="11">
    <location>
        <begin position="410"/>
        <end position="444"/>
    </location>
</feature>
<feature type="domain" description="Peptidase M12A" evidence="15">
    <location>
        <begin position="123"/>
        <end position="316"/>
    </location>
</feature>
<comment type="function">
    <text evidence="1">Metalloprotease.</text>
</comment>
<keyword evidence="10" id="KW-0325">Glycoprotein</keyword>
<evidence type="ECO:0000313" key="16">
    <source>
        <dbReference type="EMBL" id="KAK8377516.1"/>
    </source>
</evidence>
<keyword evidence="17" id="KW-1185">Reference proteome</keyword>
<evidence type="ECO:0000256" key="11">
    <source>
        <dbReference type="PROSITE-ProRule" id="PRU01005"/>
    </source>
</evidence>
<dbReference type="PANTHER" id="PTHR10127">
    <property type="entry name" value="DISCOIDIN, CUB, EGF, LAMININ , AND ZINC METALLOPROTEASE DOMAIN CONTAINING"/>
    <property type="match status" value="1"/>
</dbReference>
<protein>
    <recommendedName>
        <fullName evidence="13">Metalloendopeptidase</fullName>
        <ecNumber evidence="13">3.4.24.-</ecNumber>
    </recommendedName>
</protein>
<feature type="domain" description="ShKT" evidence="14">
    <location>
        <begin position="327"/>
        <end position="361"/>
    </location>
</feature>
<sequence>MSTWRWVVGVVGVLAAARGGVEAAIVRASDPMVEGLMSEIQMDPNMPQLPLGNPDSMLTDMPGEPLNPSDYENGKHMVHKDWDPSSKSDPIELAGLFQGDIILPNRDEYYSLIHPADAPQARNAIKTMTKRWPNGVIPYVISSSYNKKERAVIAVAMNTYHQNTCVRFVPRTVEKDYIHIHKGDGCSSVVGRVGGAQALSLGPGCLYVGIVMHECMHAAGFWHEQSRADRDSYITINTANVQAGMEYNFQKYSWDKIQSLGVEYDLGSVMHYGPYAFAKDRTRPTIIPRVKGAEIGQRRALSPKDIQKIKILYNCAKHEHDQRAGECTDNDKFCKAWATSGECDKNPTWMHVNCKVSCNKCGVGCGDNNDFCPYWQSIGECTKNSGYMHKYCRKSCGTCHVASDYDETVCEDKNAYCPDWAAQKDCRTNPDYMLKFCRKSCGVC</sequence>
<dbReference type="Proteomes" id="UP001487740">
    <property type="component" value="Unassembled WGS sequence"/>
</dbReference>
<feature type="domain" description="ShKT" evidence="14">
    <location>
        <begin position="410"/>
        <end position="444"/>
    </location>
</feature>
<dbReference type="PANTHER" id="PTHR10127:SF780">
    <property type="entry name" value="METALLOENDOPEPTIDASE"/>
    <property type="match status" value="1"/>
</dbReference>
<dbReference type="SMART" id="SM00254">
    <property type="entry name" value="ShKT"/>
    <property type="match status" value="3"/>
</dbReference>
<dbReference type="SUPFAM" id="SSF55486">
    <property type="entry name" value="Metalloproteases ('zincins'), catalytic domain"/>
    <property type="match status" value="1"/>
</dbReference>
<dbReference type="GO" id="GO:0004222">
    <property type="term" value="F:metalloendopeptidase activity"/>
    <property type="evidence" value="ECO:0007669"/>
    <property type="project" value="UniProtKB-UniRule"/>
</dbReference>
<dbReference type="FunFam" id="3.40.390.10:FF:000015">
    <property type="entry name" value="Meprin A subunit"/>
    <property type="match status" value="1"/>
</dbReference>
<evidence type="ECO:0000256" key="2">
    <source>
        <dbReference type="ARBA" id="ARBA00022670"/>
    </source>
</evidence>
<evidence type="ECO:0000256" key="8">
    <source>
        <dbReference type="ARBA" id="ARBA00023145"/>
    </source>
</evidence>
<evidence type="ECO:0000256" key="1">
    <source>
        <dbReference type="ARBA" id="ARBA00002657"/>
    </source>
</evidence>
<gene>
    <name evidence="16" type="ORF">O3P69_013861</name>
</gene>
<evidence type="ECO:0000256" key="3">
    <source>
        <dbReference type="ARBA" id="ARBA00022723"/>
    </source>
</evidence>
<keyword evidence="6 12" id="KW-0862">Zinc</keyword>
<dbReference type="Gene3D" id="1.10.10.1940">
    <property type="match status" value="1"/>
</dbReference>
<dbReference type="PRINTS" id="PR00480">
    <property type="entry name" value="ASTACIN"/>
</dbReference>
<dbReference type="InterPro" id="IPR006026">
    <property type="entry name" value="Peptidase_Metallo"/>
</dbReference>
<feature type="domain" description="ShKT" evidence="14">
    <location>
        <begin position="365"/>
        <end position="399"/>
    </location>
</feature>
<dbReference type="InterPro" id="IPR001506">
    <property type="entry name" value="Peptidase_M12A"/>
</dbReference>
<feature type="binding site" evidence="12">
    <location>
        <position position="223"/>
    </location>
    <ligand>
        <name>Zn(2+)</name>
        <dbReference type="ChEBI" id="CHEBI:29105"/>
        <note>catalytic</note>
    </ligand>
</feature>
<comment type="caution">
    <text evidence="11">Lacks conserved residue(s) required for the propagation of feature annotation.</text>
</comment>
<keyword evidence="5 12" id="KW-0378">Hydrolase</keyword>
<feature type="signal peptide" evidence="13">
    <location>
        <begin position="1"/>
        <end position="23"/>
    </location>
</feature>
<organism evidence="16 17">
    <name type="scientific">Scylla paramamosain</name>
    <name type="common">Mud crab</name>
    <dbReference type="NCBI Taxonomy" id="85552"/>
    <lineage>
        <taxon>Eukaryota</taxon>
        <taxon>Metazoa</taxon>
        <taxon>Ecdysozoa</taxon>
        <taxon>Arthropoda</taxon>
        <taxon>Crustacea</taxon>
        <taxon>Multicrustacea</taxon>
        <taxon>Malacostraca</taxon>
        <taxon>Eumalacostraca</taxon>
        <taxon>Eucarida</taxon>
        <taxon>Decapoda</taxon>
        <taxon>Pleocyemata</taxon>
        <taxon>Brachyura</taxon>
        <taxon>Eubrachyura</taxon>
        <taxon>Portunoidea</taxon>
        <taxon>Portunidae</taxon>
        <taxon>Portuninae</taxon>
        <taxon>Scylla</taxon>
    </lineage>
</organism>
<feature type="chain" id="PRO_5043103001" description="Metalloendopeptidase" evidence="13">
    <location>
        <begin position="24"/>
        <end position="444"/>
    </location>
</feature>
<keyword evidence="8" id="KW-0865">Zymogen</keyword>
<dbReference type="SMART" id="SM00235">
    <property type="entry name" value="ZnMc"/>
    <property type="match status" value="1"/>
</dbReference>
<dbReference type="GO" id="GO:0006508">
    <property type="term" value="P:proteolysis"/>
    <property type="evidence" value="ECO:0007669"/>
    <property type="project" value="UniProtKB-KW"/>
</dbReference>
<keyword evidence="4 13" id="KW-0732">Signal</keyword>
<evidence type="ECO:0000256" key="7">
    <source>
        <dbReference type="ARBA" id="ARBA00023049"/>
    </source>
</evidence>
<keyword evidence="3 12" id="KW-0479">Metal-binding</keyword>
<keyword evidence="2 12" id="KW-0645">Protease</keyword>
<name>A0AAW0SRA9_SCYPA</name>
<evidence type="ECO:0000259" key="15">
    <source>
        <dbReference type="PROSITE" id="PS51864"/>
    </source>
</evidence>
<dbReference type="EC" id="3.4.24.-" evidence="13"/>
<feature type="disulfide bond" evidence="11">
    <location>
        <begin position="327"/>
        <end position="361"/>
    </location>
</feature>
<evidence type="ECO:0000256" key="4">
    <source>
        <dbReference type="ARBA" id="ARBA00022729"/>
    </source>
</evidence>
<keyword evidence="7 12" id="KW-0482">Metalloprotease</keyword>
<feature type="disulfide bond" evidence="11">
    <location>
        <begin position="365"/>
        <end position="399"/>
    </location>
</feature>
<dbReference type="CDD" id="cd04280">
    <property type="entry name" value="ZnMc_astacin_like"/>
    <property type="match status" value="1"/>
</dbReference>
<evidence type="ECO:0000256" key="12">
    <source>
        <dbReference type="PROSITE-ProRule" id="PRU01211"/>
    </source>
</evidence>
<comment type="caution">
    <text evidence="16">The sequence shown here is derived from an EMBL/GenBank/DDBJ whole genome shotgun (WGS) entry which is preliminary data.</text>
</comment>
<feature type="active site" evidence="12">
    <location>
        <position position="214"/>
    </location>
</feature>
<dbReference type="InterPro" id="IPR034035">
    <property type="entry name" value="Astacin-like_dom"/>
</dbReference>